<dbReference type="PANTHER" id="PTHR47481">
    <property type="match status" value="1"/>
</dbReference>
<protein>
    <recommendedName>
        <fullName evidence="4">DUF4219 domain-containing protein</fullName>
    </recommendedName>
</protein>
<feature type="region of interest" description="Disordered" evidence="1">
    <location>
        <begin position="186"/>
        <end position="240"/>
    </location>
</feature>
<sequence>MDISIEKLNANNYSTWKEDVKVVLMEKAGIEDPVKAWKILEEHFRPDSRARATGLADEFFSCRVCPDEDIGIYASGGGARLKHISAQLADCYKPIQDWYHAFQLIQYLPPDYAGIVQVIYRWKNEDFKADKVLSELLAEEARLKQSNKDQEVLECQAKINSSRPLKVITRKIPSENHDKVELTSKVKGRQRKNQKRRPRSFSRKRQNTSLVTDANASVTTSLPPGSLIQRPHRTSAVTRTRCSTTDLLKEPRYP</sequence>
<evidence type="ECO:0000256" key="1">
    <source>
        <dbReference type="SAM" id="MobiDB-lite"/>
    </source>
</evidence>
<dbReference type="AlphaFoldDB" id="A0A4Y2RI62"/>
<accession>A0A4Y2RI62</accession>
<dbReference type="Pfam" id="PF14223">
    <property type="entry name" value="Retrotran_gag_2"/>
    <property type="match status" value="1"/>
</dbReference>
<reference evidence="2 3" key="1">
    <citation type="journal article" date="2019" name="Sci. Rep.">
        <title>Orb-weaving spider Araneus ventricosus genome elucidates the spidroin gene catalogue.</title>
        <authorList>
            <person name="Kono N."/>
            <person name="Nakamura H."/>
            <person name="Ohtoshi R."/>
            <person name="Moran D.A.P."/>
            <person name="Shinohara A."/>
            <person name="Yoshida Y."/>
            <person name="Fujiwara M."/>
            <person name="Mori M."/>
            <person name="Tomita M."/>
            <person name="Arakawa K."/>
        </authorList>
    </citation>
    <scope>NUCLEOTIDE SEQUENCE [LARGE SCALE GENOMIC DNA]</scope>
</reference>
<organism evidence="2 3">
    <name type="scientific">Araneus ventricosus</name>
    <name type="common">Orbweaver spider</name>
    <name type="synonym">Epeira ventricosa</name>
    <dbReference type="NCBI Taxonomy" id="182803"/>
    <lineage>
        <taxon>Eukaryota</taxon>
        <taxon>Metazoa</taxon>
        <taxon>Ecdysozoa</taxon>
        <taxon>Arthropoda</taxon>
        <taxon>Chelicerata</taxon>
        <taxon>Arachnida</taxon>
        <taxon>Araneae</taxon>
        <taxon>Araneomorphae</taxon>
        <taxon>Entelegynae</taxon>
        <taxon>Araneoidea</taxon>
        <taxon>Araneidae</taxon>
        <taxon>Araneus</taxon>
    </lineage>
</organism>
<evidence type="ECO:0000313" key="2">
    <source>
        <dbReference type="EMBL" id="GBN75502.1"/>
    </source>
</evidence>
<dbReference type="EMBL" id="BGPR01017223">
    <property type="protein sequence ID" value="GBN75502.1"/>
    <property type="molecule type" value="Genomic_DNA"/>
</dbReference>
<gene>
    <name evidence="2" type="ORF">AVEN_212913_1</name>
</gene>
<evidence type="ECO:0008006" key="4">
    <source>
        <dbReference type="Google" id="ProtNLM"/>
    </source>
</evidence>
<feature type="compositionally biased region" description="Polar residues" evidence="1">
    <location>
        <begin position="207"/>
        <end position="223"/>
    </location>
</feature>
<feature type="compositionally biased region" description="Basic residues" evidence="1">
    <location>
        <begin position="186"/>
        <end position="206"/>
    </location>
</feature>
<evidence type="ECO:0000313" key="3">
    <source>
        <dbReference type="Proteomes" id="UP000499080"/>
    </source>
</evidence>
<name>A0A4Y2RI62_ARAVE</name>
<keyword evidence="3" id="KW-1185">Reference proteome</keyword>
<dbReference type="OrthoDB" id="913062at2759"/>
<dbReference type="Proteomes" id="UP000499080">
    <property type="component" value="Unassembled WGS sequence"/>
</dbReference>
<comment type="caution">
    <text evidence="2">The sequence shown here is derived from an EMBL/GenBank/DDBJ whole genome shotgun (WGS) entry which is preliminary data.</text>
</comment>
<dbReference type="PANTHER" id="PTHR47481:SF10">
    <property type="entry name" value="COPIA-LIKE POLYPROTEIN_RETROTRANSPOSON"/>
    <property type="match status" value="1"/>
</dbReference>
<proteinExistence type="predicted"/>